<dbReference type="InterPro" id="IPR050138">
    <property type="entry name" value="DHOase/Allantoinase_Hydrolase"/>
</dbReference>
<dbReference type="CDD" id="cd01318">
    <property type="entry name" value="DHOase_IIb"/>
    <property type="match status" value="1"/>
</dbReference>
<evidence type="ECO:0000256" key="5">
    <source>
        <dbReference type="ARBA" id="ARBA00022801"/>
    </source>
</evidence>
<dbReference type="SUPFAM" id="SSF51338">
    <property type="entry name" value="Composite domain of metallo-dependent hydrolases"/>
    <property type="match status" value="1"/>
</dbReference>
<organism evidence="7 8">
    <name type="scientific">Alistipes ihumii AP11</name>
    <dbReference type="NCBI Taxonomy" id="1211813"/>
    <lineage>
        <taxon>Bacteria</taxon>
        <taxon>Pseudomonadati</taxon>
        <taxon>Bacteroidota</taxon>
        <taxon>Bacteroidia</taxon>
        <taxon>Bacteroidales</taxon>
        <taxon>Rikenellaceae</taxon>
        <taxon>Alistipes</taxon>
    </lineage>
</organism>
<proteinExistence type="inferred from homology"/>
<dbReference type="NCBIfam" id="NF006688">
    <property type="entry name" value="PRK09236.1"/>
    <property type="match status" value="1"/>
</dbReference>
<dbReference type="EC" id="3.5.2.3" evidence="7"/>
<evidence type="ECO:0000256" key="1">
    <source>
        <dbReference type="ARBA" id="ARBA00001947"/>
    </source>
</evidence>
<sequence>MSGLLIRGGTIVNEGESYRGWIVVENERIARTGRGDYPRPEFDGETIDAEGMYVLPGVIDDQVHFREPGLTYKGDLHSESIAAAAGGVTSYMDMPNVKPPTVTNALLEEKLERAAETSVVNYSFYLGATNDNIEQIRRLDPKRVCGVKLFMGSSTGNMLVDDERALRALFAESPVPIAAHCEDEPTVRADMERFRTLYGESGLTAAMHPLIRSAEACLRSSEKAVSLAERYGGRLHVLHLSTARELSLFDRDKPLEQKRITCEVCVHHLWFSDADYARKGNLIKWNPAVKTAADRDALRAGLLDGAVDVVATDHAPHTLEEKERPYASAPSGGPLVQHSLPMMLELSAQGVLPVETIVEKMCHAPARLFGVRDRGFLRTGHFADIVLVRPADPWTVSKENILYKCGWSPLEGTAFSHRIVRTLVNGRTVYADGRVDTTHRGAELEFDR</sequence>
<dbReference type="Gene3D" id="3.20.20.140">
    <property type="entry name" value="Metal-dependent hydrolases"/>
    <property type="match status" value="1"/>
</dbReference>
<evidence type="ECO:0000256" key="2">
    <source>
        <dbReference type="ARBA" id="ARBA00002368"/>
    </source>
</evidence>
<dbReference type="PROSITE" id="PS00483">
    <property type="entry name" value="DIHYDROOROTASE_2"/>
    <property type="match status" value="1"/>
</dbReference>
<dbReference type="InterPro" id="IPR011059">
    <property type="entry name" value="Metal-dep_hydrolase_composite"/>
</dbReference>
<dbReference type="RefSeq" id="WP_034282918.1">
    <property type="nucleotide sequence ID" value="NZ_CAPH01000009.1"/>
</dbReference>
<dbReference type="Proteomes" id="UP001059295">
    <property type="component" value="Chromosome"/>
</dbReference>
<evidence type="ECO:0000256" key="3">
    <source>
        <dbReference type="ARBA" id="ARBA00010286"/>
    </source>
</evidence>
<keyword evidence="8" id="KW-1185">Reference proteome</keyword>
<dbReference type="PANTHER" id="PTHR43668:SF4">
    <property type="entry name" value="ALLANTOINASE"/>
    <property type="match status" value="1"/>
</dbReference>
<dbReference type="PANTHER" id="PTHR43668">
    <property type="entry name" value="ALLANTOINASE"/>
    <property type="match status" value="1"/>
</dbReference>
<dbReference type="SUPFAM" id="SSF51556">
    <property type="entry name" value="Metallo-dependent hydrolases"/>
    <property type="match status" value="1"/>
</dbReference>
<dbReference type="GeneID" id="82892067"/>
<evidence type="ECO:0000313" key="8">
    <source>
        <dbReference type="Proteomes" id="UP001059295"/>
    </source>
</evidence>
<dbReference type="EMBL" id="CP102294">
    <property type="protein sequence ID" value="UWN58301.1"/>
    <property type="molecule type" value="Genomic_DNA"/>
</dbReference>
<dbReference type="InterPro" id="IPR002195">
    <property type="entry name" value="Dihydroorotase_CS"/>
</dbReference>
<dbReference type="Pfam" id="PF01979">
    <property type="entry name" value="Amidohydro_1"/>
    <property type="match status" value="1"/>
</dbReference>
<comment type="function">
    <text evidence="2">Catalyzes the reversible cyclization of carbamoyl aspartate to dihydroorotate.</text>
</comment>
<accession>A0ABY5V262</accession>
<dbReference type="InterPro" id="IPR032466">
    <property type="entry name" value="Metal_Hydrolase"/>
</dbReference>
<comment type="cofactor">
    <cofactor evidence="1">
        <name>Zn(2+)</name>
        <dbReference type="ChEBI" id="CHEBI:29105"/>
    </cofactor>
</comment>
<dbReference type="GO" id="GO:0004151">
    <property type="term" value="F:dihydroorotase activity"/>
    <property type="evidence" value="ECO:0007669"/>
    <property type="project" value="UniProtKB-EC"/>
</dbReference>
<reference evidence="7" key="1">
    <citation type="journal article" date="2022" name="Cell">
        <title>Design, construction, and in vivo augmentation of a complex gut microbiome.</title>
        <authorList>
            <person name="Cheng A.G."/>
            <person name="Ho P.Y."/>
            <person name="Aranda-Diaz A."/>
            <person name="Jain S."/>
            <person name="Yu F.B."/>
            <person name="Meng X."/>
            <person name="Wang M."/>
            <person name="Iakiviak M."/>
            <person name="Nagashima K."/>
            <person name="Zhao A."/>
            <person name="Murugkar P."/>
            <person name="Patil A."/>
            <person name="Atabakhsh K."/>
            <person name="Weakley A."/>
            <person name="Yan J."/>
            <person name="Brumbaugh A.R."/>
            <person name="Higginbottom S."/>
            <person name="Dimas A."/>
            <person name="Shiver A.L."/>
            <person name="Deutschbauer A."/>
            <person name="Neff N."/>
            <person name="Sonnenburg J.L."/>
            <person name="Huang K.C."/>
            <person name="Fischbach M.A."/>
        </authorList>
    </citation>
    <scope>NUCLEOTIDE SEQUENCE</scope>
    <source>
        <strain evidence="7">AP11</strain>
    </source>
</reference>
<evidence type="ECO:0000256" key="4">
    <source>
        <dbReference type="ARBA" id="ARBA00022723"/>
    </source>
</evidence>
<dbReference type="InterPro" id="IPR006680">
    <property type="entry name" value="Amidohydro-rel"/>
</dbReference>
<name>A0ABY5V262_9BACT</name>
<evidence type="ECO:0000313" key="7">
    <source>
        <dbReference type="EMBL" id="UWN58301.1"/>
    </source>
</evidence>
<comment type="similarity">
    <text evidence="3">Belongs to the metallo-dependent hydrolases superfamily. DHOase family. Class I DHOase subfamily.</text>
</comment>
<keyword evidence="4" id="KW-0479">Metal-binding</keyword>
<protein>
    <submittedName>
        <fullName evidence="7">Dihydroorotase</fullName>
        <ecNumber evidence="7">3.5.2.3</ecNumber>
    </submittedName>
</protein>
<keyword evidence="5 7" id="KW-0378">Hydrolase</keyword>
<feature type="domain" description="Amidohydrolase-related" evidence="6">
    <location>
        <begin position="53"/>
        <end position="429"/>
    </location>
</feature>
<dbReference type="Gene3D" id="2.30.40.10">
    <property type="entry name" value="Urease, subunit C, domain 1"/>
    <property type="match status" value="1"/>
</dbReference>
<evidence type="ECO:0000259" key="6">
    <source>
        <dbReference type="Pfam" id="PF01979"/>
    </source>
</evidence>
<gene>
    <name evidence="7" type="ORF">NQ491_09995</name>
</gene>
<dbReference type="NCBIfam" id="TIGR00857">
    <property type="entry name" value="pyrC_multi"/>
    <property type="match status" value="1"/>
</dbReference>